<dbReference type="GO" id="GO:0016410">
    <property type="term" value="F:N-acyltransferase activity"/>
    <property type="evidence" value="ECO:0007669"/>
    <property type="project" value="UniProtKB-UniRule"/>
</dbReference>
<keyword evidence="6 9" id="KW-1133">Transmembrane helix</keyword>
<dbReference type="GO" id="GO:0042158">
    <property type="term" value="P:lipoprotein biosynthetic process"/>
    <property type="evidence" value="ECO:0007669"/>
    <property type="project" value="UniProtKB-UniRule"/>
</dbReference>
<dbReference type="PANTHER" id="PTHR38686:SF1">
    <property type="entry name" value="APOLIPOPROTEIN N-ACYLTRANSFERASE"/>
    <property type="match status" value="1"/>
</dbReference>
<name>A0A501WTC6_9RHOB</name>
<evidence type="ECO:0000259" key="10">
    <source>
        <dbReference type="PROSITE" id="PS50263"/>
    </source>
</evidence>
<dbReference type="NCBIfam" id="TIGR00546">
    <property type="entry name" value="lnt"/>
    <property type="match status" value="1"/>
</dbReference>
<proteinExistence type="inferred from homology"/>
<feature type="transmembrane region" description="Helical" evidence="9">
    <location>
        <begin position="102"/>
        <end position="125"/>
    </location>
</feature>
<comment type="subcellular location">
    <subcellularLocation>
        <location evidence="1 9">Cell membrane</location>
        <topology evidence="1 9">Multi-pass membrane protein</topology>
    </subcellularLocation>
</comment>
<dbReference type="InterPro" id="IPR004563">
    <property type="entry name" value="Apolipo_AcylTrfase"/>
</dbReference>
<organism evidence="11 12">
    <name type="scientific">Amaricoccus solimangrovi</name>
    <dbReference type="NCBI Taxonomy" id="2589815"/>
    <lineage>
        <taxon>Bacteria</taxon>
        <taxon>Pseudomonadati</taxon>
        <taxon>Pseudomonadota</taxon>
        <taxon>Alphaproteobacteria</taxon>
        <taxon>Rhodobacterales</taxon>
        <taxon>Paracoccaceae</taxon>
        <taxon>Amaricoccus</taxon>
    </lineage>
</organism>
<reference evidence="11 12" key="1">
    <citation type="submission" date="2019-06" db="EMBL/GenBank/DDBJ databases">
        <title>A novel bacterium of genus Amaricoccus, isolated from marine sediment.</title>
        <authorList>
            <person name="Huang H."/>
            <person name="Mo K."/>
            <person name="Hu Y."/>
        </authorList>
    </citation>
    <scope>NUCLEOTIDE SEQUENCE [LARGE SCALE GENOMIC DNA]</scope>
    <source>
        <strain evidence="11 12">HB172011</strain>
    </source>
</reference>
<keyword evidence="3 9" id="KW-1003">Cell membrane</keyword>
<evidence type="ECO:0000256" key="5">
    <source>
        <dbReference type="ARBA" id="ARBA00022692"/>
    </source>
</evidence>
<comment type="caution">
    <text evidence="11">The sequence shown here is derived from an EMBL/GenBank/DDBJ whole genome shotgun (WGS) entry which is preliminary data.</text>
</comment>
<evidence type="ECO:0000313" key="11">
    <source>
        <dbReference type="EMBL" id="TPE50211.1"/>
    </source>
</evidence>
<dbReference type="EMBL" id="VFRP01000011">
    <property type="protein sequence ID" value="TPE50211.1"/>
    <property type="molecule type" value="Genomic_DNA"/>
</dbReference>
<feature type="domain" description="CN hydrolase" evidence="10">
    <location>
        <begin position="237"/>
        <end position="482"/>
    </location>
</feature>
<evidence type="ECO:0000256" key="3">
    <source>
        <dbReference type="ARBA" id="ARBA00022475"/>
    </source>
</evidence>
<feature type="transmembrane region" description="Helical" evidence="9">
    <location>
        <begin position="137"/>
        <end position="160"/>
    </location>
</feature>
<evidence type="ECO:0000256" key="1">
    <source>
        <dbReference type="ARBA" id="ARBA00004651"/>
    </source>
</evidence>
<feature type="transmembrane region" description="Helical" evidence="9">
    <location>
        <begin position="21"/>
        <end position="38"/>
    </location>
</feature>
<dbReference type="Proteomes" id="UP000319255">
    <property type="component" value="Unassembled WGS sequence"/>
</dbReference>
<comment type="function">
    <text evidence="9">Catalyzes the phospholipid dependent N-acylation of the N-terminal cysteine of apolipoprotein, the last step in lipoprotein maturation.</text>
</comment>
<evidence type="ECO:0000256" key="4">
    <source>
        <dbReference type="ARBA" id="ARBA00022679"/>
    </source>
</evidence>
<dbReference type="AlphaFoldDB" id="A0A501WTC6"/>
<keyword evidence="4 9" id="KW-0808">Transferase</keyword>
<evidence type="ECO:0000256" key="2">
    <source>
        <dbReference type="ARBA" id="ARBA00010065"/>
    </source>
</evidence>
<evidence type="ECO:0000256" key="7">
    <source>
        <dbReference type="ARBA" id="ARBA00023136"/>
    </source>
</evidence>
<feature type="transmembrane region" description="Helical" evidence="9">
    <location>
        <begin position="44"/>
        <end position="61"/>
    </location>
</feature>
<evidence type="ECO:0000313" key="12">
    <source>
        <dbReference type="Proteomes" id="UP000319255"/>
    </source>
</evidence>
<keyword evidence="8 9" id="KW-0012">Acyltransferase</keyword>
<dbReference type="InterPro" id="IPR003010">
    <property type="entry name" value="C-N_Hydrolase"/>
</dbReference>
<dbReference type="EC" id="2.3.1.269" evidence="9"/>
<dbReference type="InterPro" id="IPR036526">
    <property type="entry name" value="C-N_Hydrolase_sf"/>
</dbReference>
<dbReference type="PANTHER" id="PTHR38686">
    <property type="entry name" value="APOLIPOPROTEIN N-ACYLTRANSFERASE"/>
    <property type="match status" value="1"/>
</dbReference>
<sequence length="522" mass="55442">MQDSLSRARRGPGVARAMRGLGAWRRAGLGLLAGVALAGTQPPLSWPALIFLALPALLWLMDGVRAPRGAFALGWCVGVGYFGAGMFWIVDPFLVEPEVFGWLAPFALVGMAGGMALFWGWAFALARLFWHPGWSRAVLFAAVWALVEFARGHVLTGFPWALPAYAWIDTPVAQVLSLTGPYGLTFLTLAAGLLPGVGRPAAVAGAVGLVVLGWGFGAWRLAEPLPVRAEPVRVRLVQPNMAQDEKWLPGREEEFFRRHLALSADGAGPRPDVTIWSETAVAFILDRDPAAQAAAAASVGPDGHLLLGIRRAESAGEDWSWFNSLAALAPDGTTEAVYDKARLVPFGEYIPLKGLAARLGIPALTTLTRGGFTAGPGPRVVSVPGVPPFLPLICYEAIFPAAARAPGERPDWLVQVTNDAWFGEASGPYQHFAQARARAIEQGLPLARAANTGISAMVDPKGRVVAELGLGAQGHVDAPLPAPLPPTVYSRTGDIPVLLILFTIYLLTATVFVSGILKPSHR</sequence>
<dbReference type="RefSeq" id="WP_140454495.1">
    <property type="nucleotide sequence ID" value="NZ_VFRP01000011.1"/>
</dbReference>
<gene>
    <name evidence="9 11" type="primary">lnt</name>
    <name evidence="11" type="ORF">FJM51_12565</name>
</gene>
<comment type="pathway">
    <text evidence="9">Protein modification; lipoprotein biosynthesis (N-acyl transfer).</text>
</comment>
<feature type="transmembrane region" description="Helical" evidence="9">
    <location>
        <begin position="172"/>
        <end position="194"/>
    </location>
</feature>
<accession>A0A501WTC6</accession>
<dbReference type="Pfam" id="PF20154">
    <property type="entry name" value="LNT_N"/>
    <property type="match status" value="1"/>
</dbReference>
<keyword evidence="5 9" id="KW-0812">Transmembrane</keyword>
<dbReference type="Pfam" id="PF00795">
    <property type="entry name" value="CN_hydrolase"/>
    <property type="match status" value="1"/>
</dbReference>
<dbReference type="OrthoDB" id="9804277at2"/>
<comment type="similarity">
    <text evidence="2 9">Belongs to the CN hydrolase family. Apolipoprotein N-acyltransferase subfamily.</text>
</comment>
<dbReference type="UniPathway" id="UPA00666"/>
<dbReference type="GO" id="GO:0005886">
    <property type="term" value="C:plasma membrane"/>
    <property type="evidence" value="ECO:0007669"/>
    <property type="project" value="UniProtKB-SubCell"/>
</dbReference>
<dbReference type="PROSITE" id="PS50263">
    <property type="entry name" value="CN_HYDROLASE"/>
    <property type="match status" value="1"/>
</dbReference>
<dbReference type="Gene3D" id="3.60.110.10">
    <property type="entry name" value="Carbon-nitrogen hydrolase"/>
    <property type="match status" value="1"/>
</dbReference>
<keyword evidence="11" id="KW-0449">Lipoprotein</keyword>
<dbReference type="CDD" id="cd07571">
    <property type="entry name" value="ALP_N-acyl_transferase"/>
    <property type="match status" value="1"/>
</dbReference>
<feature type="transmembrane region" description="Helical" evidence="9">
    <location>
        <begin position="201"/>
        <end position="222"/>
    </location>
</feature>
<dbReference type="InterPro" id="IPR045378">
    <property type="entry name" value="LNT_N"/>
</dbReference>
<keyword evidence="12" id="KW-1185">Reference proteome</keyword>
<protein>
    <recommendedName>
        <fullName evidence="9">Apolipoprotein N-acyltransferase</fullName>
        <shortName evidence="9">ALP N-acyltransferase</shortName>
        <ecNumber evidence="9">2.3.1.269</ecNumber>
    </recommendedName>
</protein>
<comment type="catalytic activity">
    <reaction evidence="9">
        <text>N-terminal S-1,2-diacyl-sn-glyceryl-L-cysteinyl-[lipoprotein] + a glycerophospholipid = N-acyl-S-1,2-diacyl-sn-glyceryl-L-cysteinyl-[lipoprotein] + a 2-acyl-sn-glycero-3-phospholipid + H(+)</text>
        <dbReference type="Rhea" id="RHEA:48228"/>
        <dbReference type="Rhea" id="RHEA-COMP:14681"/>
        <dbReference type="Rhea" id="RHEA-COMP:14684"/>
        <dbReference type="ChEBI" id="CHEBI:15378"/>
        <dbReference type="ChEBI" id="CHEBI:136912"/>
        <dbReference type="ChEBI" id="CHEBI:140656"/>
        <dbReference type="ChEBI" id="CHEBI:140657"/>
        <dbReference type="ChEBI" id="CHEBI:140660"/>
        <dbReference type="EC" id="2.3.1.269"/>
    </reaction>
</comment>
<dbReference type="HAMAP" id="MF_01148">
    <property type="entry name" value="Lnt"/>
    <property type="match status" value="1"/>
</dbReference>
<keyword evidence="7 9" id="KW-0472">Membrane</keyword>
<feature type="transmembrane region" description="Helical" evidence="9">
    <location>
        <begin position="495"/>
        <end position="517"/>
    </location>
</feature>
<feature type="transmembrane region" description="Helical" evidence="9">
    <location>
        <begin position="70"/>
        <end position="90"/>
    </location>
</feature>
<evidence type="ECO:0000256" key="9">
    <source>
        <dbReference type="HAMAP-Rule" id="MF_01148"/>
    </source>
</evidence>
<evidence type="ECO:0000256" key="8">
    <source>
        <dbReference type="ARBA" id="ARBA00023315"/>
    </source>
</evidence>
<dbReference type="SUPFAM" id="SSF56317">
    <property type="entry name" value="Carbon-nitrogen hydrolase"/>
    <property type="match status" value="1"/>
</dbReference>
<evidence type="ECO:0000256" key="6">
    <source>
        <dbReference type="ARBA" id="ARBA00022989"/>
    </source>
</evidence>